<dbReference type="Pfam" id="PF09250">
    <property type="entry name" value="Prim-Pol"/>
    <property type="match status" value="1"/>
</dbReference>
<protein>
    <submittedName>
        <fullName evidence="2">Bifunctional DNA primase/polymerase</fullName>
    </submittedName>
</protein>
<evidence type="ECO:0000313" key="2">
    <source>
        <dbReference type="EMBL" id="XBV27694.1"/>
    </source>
</evidence>
<dbReference type="AlphaFoldDB" id="A0AAU7TM26"/>
<reference evidence="2" key="1">
    <citation type="submission" date="2024-06" db="EMBL/GenBank/DDBJ databases">
        <title>Kribbella sp. strain HUAS MG21 genome sequences.</title>
        <authorList>
            <person name="Mo P."/>
        </authorList>
    </citation>
    <scope>NUCLEOTIDE SEQUENCE</scope>
    <source>
        <strain evidence="2">HUAS MG21</strain>
    </source>
</reference>
<dbReference type="InterPro" id="IPR015330">
    <property type="entry name" value="DNA_primase/pol_bifunc_N"/>
</dbReference>
<dbReference type="RefSeq" id="WP_350280477.1">
    <property type="nucleotide sequence ID" value="NZ_CP158165.1"/>
</dbReference>
<sequence>MTTTSRGRRILSPDHQALSRAAHWHADHGMAVFPLVPGRKVPAVAKDWEHQATTKHLAIAHTWRKAPYNIGVATGPSSLLVIDLDQPQNRDDLPPETWRTRGAADGADVLAIVAADYGADLSELHATYTVTTPSGGQHLYYRQPSATQLGNSAGRIGWKIDTRGHGGYVVGAGSITPAGRYLADPEASPQPLPGWIVQALDTSPPPAEGSWTTPSLKNTSAYTLAALTGELEKVLAATPGHRNDTLNRAAYALGQLVGAQLLDNNIAHDELVSAACRIGLPRAEAERTIASGLTAGTRRPRQRTA</sequence>
<gene>
    <name evidence="2" type="ORF">ABN611_14990</name>
</gene>
<dbReference type="SMART" id="SM00943">
    <property type="entry name" value="Prim-Pol"/>
    <property type="match status" value="1"/>
</dbReference>
<feature type="domain" description="DNA primase/polymerase bifunctional N-terminal" evidence="1">
    <location>
        <begin position="22"/>
        <end position="196"/>
    </location>
</feature>
<dbReference type="SUPFAM" id="SSF56747">
    <property type="entry name" value="Prim-pol domain"/>
    <property type="match status" value="1"/>
</dbReference>
<dbReference type="CDD" id="cd04859">
    <property type="entry name" value="Prim_Pol"/>
    <property type="match status" value="1"/>
</dbReference>
<name>A0AAU7TM26_9ACTN</name>
<evidence type="ECO:0000259" key="1">
    <source>
        <dbReference type="SMART" id="SM00943"/>
    </source>
</evidence>
<organism evidence="2">
    <name type="scientific">Kribbella sp. HUAS MG21</name>
    <dbReference type="NCBI Taxonomy" id="3160966"/>
    <lineage>
        <taxon>Bacteria</taxon>
        <taxon>Bacillati</taxon>
        <taxon>Actinomycetota</taxon>
        <taxon>Actinomycetes</taxon>
        <taxon>Propionibacteriales</taxon>
        <taxon>Kribbellaceae</taxon>
        <taxon>Kribbella</taxon>
    </lineage>
</organism>
<accession>A0AAU7TM26</accession>
<dbReference type="EMBL" id="CP158165">
    <property type="protein sequence ID" value="XBV27694.1"/>
    <property type="molecule type" value="Genomic_DNA"/>
</dbReference>
<proteinExistence type="predicted"/>